<evidence type="ECO:0000256" key="12">
    <source>
        <dbReference type="ARBA" id="ARBA00023242"/>
    </source>
</evidence>
<feature type="binding site" evidence="15">
    <location>
        <position position="304"/>
    </location>
    <ligand>
        <name>Zn(2+)</name>
        <dbReference type="ChEBI" id="CHEBI:29105"/>
        <note>catalytic</note>
    </ligand>
</feature>
<evidence type="ECO:0000313" key="20">
    <source>
        <dbReference type="EMBL" id="EGV66683.1"/>
    </source>
</evidence>
<gene>
    <name evidence="20" type="ORF">CANTEDRAFT_117851</name>
</gene>
<dbReference type="FunFam" id="3.30.2010.30:FF:000001">
    <property type="entry name" value="Leukotriene A(4) hydrolase"/>
    <property type="match status" value="1"/>
</dbReference>
<dbReference type="Proteomes" id="UP000000707">
    <property type="component" value="Unassembled WGS sequence"/>
</dbReference>
<evidence type="ECO:0000256" key="11">
    <source>
        <dbReference type="ARBA" id="ARBA00023049"/>
    </source>
</evidence>
<dbReference type="OrthoDB" id="79562at2759"/>
<dbReference type="eggNOG" id="KOG1047">
    <property type="taxonomic scope" value="Eukaryota"/>
</dbReference>
<name>G3AX40_CANTC</name>
<sequence>MTVNQVHGIPRPGRSPEADPSTLSNYANFQITSTNLNFVINFTSKTVSGDVTFQLTAVASTESIVLDTSYLDVHAVSVNDVAQEFTIGERTGALGSPLVISRACAVDEEISVHLVFVTTSRCTALQFLEKSATDGKKFPYLFSQSEAIHSRSLFPCFDTPALKSPYTMSVTSSLPAVMSGLPQGDGENTETVGEKVYRFTQPVPIPSYLVALASGDIQKLPVGPRSHVYCESPNLKRCQHEFDGDVEKFLEAAEKIVFGYEWKQYDVLILPTAFPYGGMEVPNVTFATPTIVTGDKSNVDVVAHELAHSWAGNLVTNCSWEHFWLNEGWCVYLERRILAEVHGDAVRDFMAIIGWYDLANAIKAMGESATRFSCLVQDLKDGSDPDDAFSVVPYEKGSTLLYYIETLLGKQKFDPFIPFYFNKFKYKSLDTYQFLDTLYDFFSDDHEVLDQINWDSWLYAPGMPPVKPDFDTTLADQCYQLAARWHTAIVEGAKFTELFSLDDLKVLDGNQSVVFLETLIAFNKQDGFVWAHHRDALEALDEIYGPKYSHETNAEVLSRWYFLQVGGHNHKFYEKLGRWLGTVGRMKFVRPGYVTLNKVDHDMAVKYFLEFESGYHPICQAMVRKDLAL</sequence>
<dbReference type="GO" id="GO:0005829">
    <property type="term" value="C:cytosol"/>
    <property type="evidence" value="ECO:0007669"/>
    <property type="project" value="TreeGrafter"/>
</dbReference>
<evidence type="ECO:0000256" key="2">
    <source>
        <dbReference type="ARBA" id="ARBA00002142"/>
    </source>
</evidence>
<evidence type="ECO:0000256" key="15">
    <source>
        <dbReference type="PIRSR" id="PIRSR612777-3"/>
    </source>
</evidence>
<dbReference type="InterPro" id="IPR045357">
    <property type="entry name" value="Aminopeptidase_N-like_N"/>
</dbReference>
<evidence type="ECO:0000256" key="18">
    <source>
        <dbReference type="SAM" id="MobiDB-lite"/>
    </source>
</evidence>
<proteinExistence type="inferred from homology"/>
<dbReference type="SUPFAM" id="SSF55486">
    <property type="entry name" value="Metalloproteases ('zincins'), catalytic domain"/>
    <property type="match status" value="1"/>
</dbReference>
<dbReference type="MEROPS" id="M01.034"/>
<dbReference type="InterPro" id="IPR001930">
    <property type="entry name" value="Peptidase_M1"/>
</dbReference>
<comment type="subcellular location">
    <subcellularLocation>
        <location evidence="4 17">Cytoplasm</location>
    </subcellularLocation>
    <subcellularLocation>
        <location evidence="3">Nucleus</location>
    </subcellularLocation>
</comment>
<evidence type="ECO:0000256" key="7">
    <source>
        <dbReference type="ARBA" id="ARBA00022670"/>
    </source>
</evidence>
<evidence type="ECO:0000256" key="14">
    <source>
        <dbReference type="PIRSR" id="PIRSR612777-2"/>
    </source>
</evidence>
<dbReference type="GO" id="GO:0004301">
    <property type="term" value="F:epoxide hydrolase activity"/>
    <property type="evidence" value="ECO:0007669"/>
    <property type="project" value="UniProtKB-EC"/>
</dbReference>
<evidence type="ECO:0000256" key="3">
    <source>
        <dbReference type="ARBA" id="ARBA00004123"/>
    </source>
</evidence>
<dbReference type="Pfam" id="PF01433">
    <property type="entry name" value="Peptidase_M1"/>
    <property type="match status" value="1"/>
</dbReference>
<dbReference type="InterPro" id="IPR027268">
    <property type="entry name" value="Peptidase_M4/M1_CTD_sf"/>
</dbReference>
<dbReference type="SUPFAM" id="SSF63737">
    <property type="entry name" value="Leukotriene A4 hydrolase N-terminal domain"/>
    <property type="match status" value="1"/>
</dbReference>
<dbReference type="PANTHER" id="PTHR45726">
    <property type="entry name" value="LEUKOTRIENE A-4 HYDROLASE"/>
    <property type="match status" value="1"/>
</dbReference>
<comment type="cofactor">
    <cofactor evidence="15 17">
        <name>Zn(2+)</name>
        <dbReference type="ChEBI" id="CHEBI:29105"/>
    </cofactor>
    <text evidence="15 17">Binds 1 zinc ion per subunit.</text>
</comment>
<feature type="binding site" evidence="15">
    <location>
        <position position="308"/>
    </location>
    <ligand>
        <name>Zn(2+)</name>
        <dbReference type="ChEBI" id="CHEBI:29105"/>
        <note>catalytic</note>
    </ligand>
</feature>
<dbReference type="InterPro" id="IPR016024">
    <property type="entry name" value="ARM-type_fold"/>
</dbReference>
<feature type="binding site" evidence="14">
    <location>
        <begin position="275"/>
        <end position="280"/>
    </location>
    <ligand>
        <name>a peptide</name>
        <dbReference type="ChEBI" id="CHEBI:60466"/>
    </ligand>
</feature>
<keyword evidence="7 17" id="KW-0645">Protease</keyword>
<dbReference type="FunFam" id="1.25.40.320:FF:000001">
    <property type="entry name" value="Leukotriene A(4) hydrolase"/>
    <property type="match status" value="1"/>
</dbReference>
<dbReference type="KEGG" id="cten:18248600"/>
<evidence type="ECO:0000256" key="6">
    <source>
        <dbReference type="ARBA" id="ARBA00022490"/>
    </source>
</evidence>
<feature type="binding site" evidence="15">
    <location>
        <position position="327"/>
    </location>
    <ligand>
        <name>Zn(2+)</name>
        <dbReference type="ChEBI" id="CHEBI:29105"/>
        <note>catalytic</note>
    </ligand>
</feature>
<evidence type="ECO:0000256" key="4">
    <source>
        <dbReference type="ARBA" id="ARBA00004496"/>
    </source>
</evidence>
<keyword evidence="21" id="KW-1185">Reference proteome</keyword>
<accession>G3AX40</accession>
<dbReference type="EC" id="3.4.11.-" evidence="17"/>
<dbReference type="GO" id="GO:0008237">
    <property type="term" value="F:metallopeptidase activity"/>
    <property type="evidence" value="ECO:0007669"/>
    <property type="project" value="UniProtKB-KW"/>
</dbReference>
<dbReference type="InterPro" id="IPR014782">
    <property type="entry name" value="Peptidase_M1_dom"/>
</dbReference>
<dbReference type="PANTHER" id="PTHR45726:SF3">
    <property type="entry name" value="LEUKOTRIENE A-4 HYDROLASE"/>
    <property type="match status" value="1"/>
</dbReference>
<comment type="catalytic activity">
    <reaction evidence="1 17">
        <text>an epoxide + H2O = an ethanediol</text>
        <dbReference type="Rhea" id="RHEA:19037"/>
        <dbReference type="ChEBI" id="CHEBI:15377"/>
        <dbReference type="ChEBI" id="CHEBI:32955"/>
        <dbReference type="ChEBI" id="CHEBI:140594"/>
        <dbReference type="EC" id="3.3.2.10"/>
    </reaction>
</comment>
<keyword evidence="11 17" id="KW-0482">Metalloprotease</keyword>
<feature type="region of interest" description="Disordered" evidence="18">
    <location>
        <begin position="1"/>
        <end position="21"/>
    </location>
</feature>
<dbReference type="EC" id="3.3.2.10" evidence="17"/>
<dbReference type="Pfam" id="PF09127">
    <property type="entry name" value="Leuk-A4-hydro_C"/>
    <property type="match status" value="1"/>
</dbReference>
<comment type="function">
    <text evidence="2">Aminopeptidase that preferentially cleaves di- and tripeptides. Also has low epoxide hydrolase activity (in vitro). Can hydrolyze the epoxide leukotriene LTA(4) but it forms preferentially 5,6-dihydroxy-7,9,11,14-eicosatetraenoic acid rather than the cytokine leukotriene B(4) as the product compared to the homologous mammalian enzyme (in vitro).</text>
</comment>
<evidence type="ECO:0000259" key="19">
    <source>
        <dbReference type="SMART" id="SM01263"/>
    </source>
</evidence>
<dbReference type="Gene3D" id="1.25.40.320">
    <property type="entry name" value="Peptidase M1, leukotriene A4 hydrolase/aminopeptidase C-terminal domain"/>
    <property type="match status" value="1"/>
</dbReference>
<dbReference type="STRING" id="590646.G3AX40"/>
<evidence type="ECO:0000256" key="8">
    <source>
        <dbReference type="ARBA" id="ARBA00022723"/>
    </source>
</evidence>
<feature type="active site" description="Proton acceptor" evidence="13">
    <location>
        <position position="305"/>
    </location>
</feature>
<dbReference type="FunFam" id="1.10.390.10:FF:000009">
    <property type="entry name" value="Leukotriene A(4) hydrolase"/>
    <property type="match status" value="1"/>
</dbReference>
<evidence type="ECO:0000256" key="17">
    <source>
        <dbReference type="RuleBase" id="RU361141"/>
    </source>
</evidence>
<dbReference type="CDD" id="cd09599">
    <property type="entry name" value="M1_LTA4H"/>
    <property type="match status" value="1"/>
</dbReference>
<dbReference type="GO" id="GO:0008270">
    <property type="term" value="F:zinc ion binding"/>
    <property type="evidence" value="ECO:0007669"/>
    <property type="project" value="InterPro"/>
</dbReference>
<evidence type="ECO:0000313" key="21">
    <source>
        <dbReference type="Proteomes" id="UP000000707"/>
    </source>
</evidence>
<keyword evidence="6 17" id="KW-0963">Cytoplasm</keyword>
<comment type="similarity">
    <text evidence="5 17">Belongs to the peptidase M1 family.</text>
</comment>
<keyword evidence="9 17" id="KW-0378">Hydrolase</keyword>
<feature type="active site" description="Proton donor" evidence="13">
    <location>
        <position position="394"/>
    </location>
</feature>
<evidence type="ECO:0000256" key="5">
    <source>
        <dbReference type="ARBA" id="ARBA00010136"/>
    </source>
</evidence>
<organism evidence="21">
    <name type="scientific">Candida tenuis (strain ATCC 10573 / BCRC 21748 / CBS 615 / JCM 9827 / NBRC 10315 / NRRL Y-1498 / VKM Y-70)</name>
    <name type="common">Yeast</name>
    <name type="synonym">Yamadazyma tenuis</name>
    <dbReference type="NCBI Taxonomy" id="590646"/>
    <lineage>
        <taxon>Eukaryota</taxon>
        <taxon>Fungi</taxon>
        <taxon>Dikarya</taxon>
        <taxon>Ascomycota</taxon>
        <taxon>Saccharomycotina</taxon>
        <taxon>Pichiomycetes</taxon>
        <taxon>Debaryomycetaceae</taxon>
        <taxon>Yamadazyma</taxon>
    </lineage>
</organism>
<dbReference type="EMBL" id="GL996510">
    <property type="protein sequence ID" value="EGV66683.1"/>
    <property type="molecule type" value="Genomic_DNA"/>
</dbReference>
<protein>
    <recommendedName>
        <fullName evidence="17">Leukotriene A(4) hydrolase</fullName>
        <shortName evidence="17">LTA-4 hydrolase</shortName>
        <ecNumber evidence="17">3.3.2.10</ecNumber>
        <ecNumber evidence="17">3.4.11.-</ecNumber>
    </recommendedName>
</protein>
<dbReference type="InterPro" id="IPR015211">
    <property type="entry name" value="Peptidase_M1_C"/>
</dbReference>
<dbReference type="Pfam" id="PF17900">
    <property type="entry name" value="Peptidase_M1_N"/>
    <property type="match status" value="1"/>
</dbReference>
<keyword evidence="10 15" id="KW-0862">Zinc</keyword>
<dbReference type="AlphaFoldDB" id="G3AX40"/>
<dbReference type="HOGENOM" id="CLU_014505_1_1_1"/>
<evidence type="ECO:0000256" key="13">
    <source>
        <dbReference type="PIRSR" id="PIRSR612777-1"/>
    </source>
</evidence>
<evidence type="ECO:0000256" key="1">
    <source>
        <dbReference type="ARBA" id="ARBA00001268"/>
    </source>
</evidence>
<feature type="binding site" evidence="14">
    <location>
        <begin position="585"/>
        <end position="587"/>
    </location>
    <ligand>
        <name>a peptide</name>
        <dbReference type="ChEBI" id="CHEBI:60466"/>
    </ligand>
</feature>
<dbReference type="SMART" id="SM01263">
    <property type="entry name" value="Leuk-A4-hydro_C"/>
    <property type="match status" value="1"/>
</dbReference>
<dbReference type="GO" id="GO:0006508">
    <property type="term" value="P:proteolysis"/>
    <property type="evidence" value="ECO:0007669"/>
    <property type="project" value="UniProtKB-KW"/>
</dbReference>
<dbReference type="SUPFAM" id="SSF48371">
    <property type="entry name" value="ARM repeat"/>
    <property type="match status" value="1"/>
</dbReference>
<dbReference type="GO" id="GO:0005634">
    <property type="term" value="C:nucleus"/>
    <property type="evidence" value="ECO:0007669"/>
    <property type="project" value="UniProtKB-SubCell"/>
</dbReference>
<dbReference type="Gene3D" id="2.60.40.1730">
    <property type="entry name" value="tricorn interacting facor f3 domain"/>
    <property type="match status" value="1"/>
</dbReference>
<dbReference type="NCBIfam" id="TIGR02411">
    <property type="entry name" value="leuko_A4_hydro"/>
    <property type="match status" value="1"/>
</dbReference>
<evidence type="ECO:0000256" key="10">
    <source>
        <dbReference type="ARBA" id="ARBA00022833"/>
    </source>
</evidence>
<feature type="domain" description="Peptidase M1 leukotriene A4 hydrolase/aminopeptidase C-terminal" evidence="19">
    <location>
        <begin position="473"/>
        <end position="627"/>
    </location>
</feature>
<reference evidence="20 21" key="1">
    <citation type="journal article" date="2011" name="Proc. Natl. Acad. Sci. U.S.A.">
        <title>Comparative genomics of xylose-fermenting fungi for enhanced biofuel production.</title>
        <authorList>
            <person name="Wohlbach D.J."/>
            <person name="Kuo A."/>
            <person name="Sato T.K."/>
            <person name="Potts K.M."/>
            <person name="Salamov A.A."/>
            <person name="LaButti K.M."/>
            <person name="Sun H."/>
            <person name="Clum A."/>
            <person name="Pangilinan J.L."/>
            <person name="Lindquist E.A."/>
            <person name="Lucas S."/>
            <person name="Lapidus A."/>
            <person name="Jin M."/>
            <person name="Gunawan C."/>
            <person name="Balan V."/>
            <person name="Dale B.E."/>
            <person name="Jeffries T.W."/>
            <person name="Zinkel R."/>
            <person name="Barry K.W."/>
            <person name="Grigoriev I.V."/>
            <person name="Gasch A.P."/>
        </authorList>
    </citation>
    <scope>NUCLEOTIDE SEQUENCE [LARGE SCALE GENOMIC DNA]</scope>
    <source>
        <strain evidence="21">ATCC 10573 / BCRC 21748 / CBS 615 / JCM 9827 / NBRC 10315 / NRRL Y-1498 / VKM Y-70</strain>
    </source>
</reference>
<evidence type="ECO:0000256" key="16">
    <source>
        <dbReference type="PIRSR" id="PIRSR634015-2"/>
    </source>
</evidence>
<dbReference type="Gene3D" id="3.30.2010.30">
    <property type="match status" value="1"/>
</dbReference>
<keyword evidence="8 15" id="KW-0479">Metal-binding</keyword>
<dbReference type="GO" id="GO:0004177">
    <property type="term" value="F:aminopeptidase activity"/>
    <property type="evidence" value="ECO:0007669"/>
    <property type="project" value="TreeGrafter"/>
</dbReference>
<dbReference type="InterPro" id="IPR012777">
    <property type="entry name" value="LTA4H"/>
</dbReference>
<dbReference type="InterPro" id="IPR034015">
    <property type="entry name" value="M1_LTA4H"/>
</dbReference>
<dbReference type="InterPro" id="IPR042097">
    <property type="entry name" value="Aminopeptidase_N-like_N_sf"/>
</dbReference>
<dbReference type="GeneID" id="18248600"/>
<keyword evidence="12" id="KW-0539">Nucleus</keyword>
<dbReference type="FunFam" id="2.60.40.1730:FF:000004">
    <property type="entry name" value="Leukotriene A(4) hydrolase"/>
    <property type="match status" value="1"/>
</dbReference>
<dbReference type="InterPro" id="IPR038502">
    <property type="entry name" value="M1_LTA-4_hydro/amino_C_sf"/>
</dbReference>
<feature type="binding site" evidence="16">
    <location>
        <begin position="144"/>
        <end position="146"/>
    </location>
    <ligand>
        <name>a peptide</name>
        <dbReference type="ChEBI" id="CHEBI:60466"/>
    </ligand>
</feature>
<dbReference type="InterPro" id="IPR049980">
    <property type="entry name" value="LTA4H_cat"/>
</dbReference>
<dbReference type="PRINTS" id="PR00756">
    <property type="entry name" value="ALADIPTASE"/>
</dbReference>
<evidence type="ECO:0000256" key="9">
    <source>
        <dbReference type="ARBA" id="ARBA00022801"/>
    </source>
</evidence>
<dbReference type="Gene3D" id="1.10.390.10">
    <property type="entry name" value="Neutral Protease Domain 2"/>
    <property type="match status" value="1"/>
</dbReference>